<dbReference type="GO" id="GO:0055085">
    <property type="term" value="P:transmembrane transport"/>
    <property type="evidence" value="ECO:0007669"/>
    <property type="project" value="InterPro"/>
</dbReference>
<sequence>MKLAHQRPMFDIAMLGVPLVFLVLICAVPVVYTVVMSFQSVDMFTIMSLRRPFVGLHNYMALFARPGARHIFLNTALFTILSVSAQLVLGFALALFFNRRFPGAATLRGVFLAGWIMPGLVVGGIWKWIFAGDNGVLNAVLAGLHLTRSHPFWLSDPALSLYAVIVANIWLGIPFNMILLSVGLAAVPADVYEAAKMDGAGPVRTFLFITLPMMRATIAAVASLGVIFTLQQYDLISGLTEGGPSNSSNVAQYWSWQLSFQVYEIGQGSALAVLMLAFTAAVAGFYVWSTRQEQAA</sequence>
<dbReference type="SUPFAM" id="SSF161098">
    <property type="entry name" value="MetI-like"/>
    <property type="match status" value="1"/>
</dbReference>
<keyword evidence="4 7" id="KW-0812">Transmembrane</keyword>
<dbReference type="PANTHER" id="PTHR43005:SF1">
    <property type="entry name" value="SPERMIDINE_PUTRESCINE TRANSPORT SYSTEM PERMEASE PROTEIN"/>
    <property type="match status" value="1"/>
</dbReference>
<evidence type="ECO:0000256" key="4">
    <source>
        <dbReference type="ARBA" id="ARBA00022692"/>
    </source>
</evidence>
<feature type="transmembrane region" description="Helical" evidence="7">
    <location>
        <begin position="159"/>
        <end position="185"/>
    </location>
</feature>
<feature type="transmembrane region" description="Helical" evidence="7">
    <location>
        <begin position="265"/>
        <end position="288"/>
    </location>
</feature>
<feature type="transmembrane region" description="Helical" evidence="7">
    <location>
        <begin position="12"/>
        <end position="35"/>
    </location>
</feature>
<evidence type="ECO:0000256" key="1">
    <source>
        <dbReference type="ARBA" id="ARBA00004651"/>
    </source>
</evidence>
<comment type="similarity">
    <text evidence="7">Belongs to the binding-protein-dependent transport system permease family.</text>
</comment>
<feature type="transmembrane region" description="Helical" evidence="7">
    <location>
        <begin position="109"/>
        <end position="129"/>
    </location>
</feature>
<dbReference type="InterPro" id="IPR000515">
    <property type="entry name" value="MetI-like"/>
</dbReference>
<keyword evidence="5 7" id="KW-1133">Transmembrane helix</keyword>
<reference evidence="9 10" key="1">
    <citation type="journal article" date="2014" name="World J. Microbiol. Biotechnol.">
        <title>Biodiversity and physiological characteristics of Antarctic and Arctic lichens-associated bacteria.</title>
        <authorList>
            <person name="Lee Y.M."/>
            <person name="Kim E.H."/>
            <person name="Lee H.K."/>
            <person name="Hong S.G."/>
        </authorList>
    </citation>
    <scope>NUCLEOTIDE SEQUENCE [LARGE SCALE GENOMIC DNA]</scope>
    <source>
        <strain evidence="9 10">PAMC 26569</strain>
    </source>
</reference>
<evidence type="ECO:0000256" key="5">
    <source>
        <dbReference type="ARBA" id="ARBA00022989"/>
    </source>
</evidence>
<evidence type="ECO:0000313" key="9">
    <source>
        <dbReference type="EMBL" id="QKE90117.1"/>
    </source>
</evidence>
<dbReference type="EMBL" id="CP053708">
    <property type="protein sequence ID" value="QKE90117.1"/>
    <property type="molecule type" value="Genomic_DNA"/>
</dbReference>
<dbReference type="CDD" id="cd06261">
    <property type="entry name" value="TM_PBP2"/>
    <property type="match status" value="1"/>
</dbReference>
<evidence type="ECO:0000256" key="6">
    <source>
        <dbReference type="ARBA" id="ARBA00023136"/>
    </source>
</evidence>
<dbReference type="Gene3D" id="1.10.3720.10">
    <property type="entry name" value="MetI-like"/>
    <property type="match status" value="1"/>
</dbReference>
<name>A0A6M8HPA9_9PROT</name>
<dbReference type="Pfam" id="PF00528">
    <property type="entry name" value="BPD_transp_1"/>
    <property type="match status" value="1"/>
</dbReference>
<keyword evidence="2 7" id="KW-0813">Transport</keyword>
<proteinExistence type="inferred from homology"/>
<dbReference type="PANTHER" id="PTHR43005">
    <property type="entry name" value="BLR7065 PROTEIN"/>
    <property type="match status" value="1"/>
</dbReference>
<evidence type="ECO:0000259" key="8">
    <source>
        <dbReference type="PROSITE" id="PS50928"/>
    </source>
</evidence>
<dbReference type="InterPro" id="IPR035906">
    <property type="entry name" value="MetI-like_sf"/>
</dbReference>
<keyword evidence="6 7" id="KW-0472">Membrane</keyword>
<evidence type="ECO:0000256" key="3">
    <source>
        <dbReference type="ARBA" id="ARBA00022475"/>
    </source>
</evidence>
<keyword evidence="10" id="KW-1185">Reference proteome</keyword>
<protein>
    <submittedName>
        <fullName evidence="9">Sugar ABC transporter permease</fullName>
    </submittedName>
</protein>
<accession>A0A6M8HPA9</accession>
<gene>
    <name evidence="9" type="ORF">HN018_08700</name>
</gene>
<comment type="subcellular location">
    <subcellularLocation>
        <location evidence="1 7">Cell membrane</location>
        <topology evidence="1 7">Multi-pass membrane protein</topology>
    </subcellularLocation>
</comment>
<dbReference type="GO" id="GO:0005886">
    <property type="term" value="C:plasma membrane"/>
    <property type="evidence" value="ECO:0007669"/>
    <property type="project" value="UniProtKB-SubCell"/>
</dbReference>
<organism evidence="9 10">
    <name type="scientific">Lichenicola cladoniae</name>
    <dbReference type="NCBI Taxonomy" id="1484109"/>
    <lineage>
        <taxon>Bacteria</taxon>
        <taxon>Pseudomonadati</taxon>
        <taxon>Pseudomonadota</taxon>
        <taxon>Alphaproteobacteria</taxon>
        <taxon>Acetobacterales</taxon>
        <taxon>Acetobacteraceae</taxon>
        <taxon>Lichenicola</taxon>
    </lineage>
</organism>
<dbReference type="KEGG" id="lck:HN018_08700"/>
<dbReference type="AlphaFoldDB" id="A0A6M8HPA9"/>
<dbReference type="Proteomes" id="UP000500767">
    <property type="component" value="Chromosome"/>
</dbReference>
<feature type="transmembrane region" description="Helical" evidence="7">
    <location>
        <begin position="71"/>
        <end position="97"/>
    </location>
</feature>
<evidence type="ECO:0000256" key="7">
    <source>
        <dbReference type="RuleBase" id="RU363032"/>
    </source>
</evidence>
<keyword evidence="3" id="KW-1003">Cell membrane</keyword>
<feature type="domain" description="ABC transmembrane type-1" evidence="8">
    <location>
        <begin position="72"/>
        <end position="286"/>
    </location>
</feature>
<dbReference type="PROSITE" id="PS50928">
    <property type="entry name" value="ABC_TM1"/>
    <property type="match status" value="1"/>
</dbReference>
<feature type="transmembrane region" description="Helical" evidence="7">
    <location>
        <begin position="206"/>
        <end position="230"/>
    </location>
</feature>
<dbReference type="RefSeq" id="WP_171835931.1">
    <property type="nucleotide sequence ID" value="NZ_CP053708.1"/>
</dbReference>
<evidence type="ECO:0000313" key="10">
    <source>
        <dbReference type="Proteomes" id="UP000500767"/>
    </source>
</evidence>
<evidence type="ECO:0000256" key="2">
    <source>
        <dbReference type="ARBA" id="ARBA00022448"/>
    </source>
</evidence>